<dbReference type="PANTHER" id="PTHR13090:SF1">
    <property type="entry name" value="ARGININE-HYDROXYLASE NDUFAF5, MITOCHONDRIAL"/>
    <property type="match status" value="1"/>
</dbReference>
<keyword evidence="5" id="KW-1185">Reference proteome</keyword>
<reference evidence="5" key="1">
    <citation type="submission" date="2019-04" db="EMBL/GenBank/DDBJ databases">
        <title>Complete genome sequence of Sphingomonas sp. W1-2-3.</title>
        <authorList>
            <person name="Im W.T."/>
        </authorList>
    </citation>
    <scope>NUCLEOTIDE SEQUENCE [LARGE SCALE GENOMIC DNA]</scope>
    <source>
        <strain evidence="5">W1-2-3</strain>
    </source>
</reference>
<dbReference type="CDD" id="cd02440">
    <property type="entry name" value="AdoMet_MTases"/>
    <property type="match status" value="1"/>
</dbReference>
<dbReference type="AlphaFoldDB" id="A0A4D7C975"/>
<dbReference type="SUPFAM" id="SSF53335">
    <property type="entry name" value="S-adenosyl-L-methionine-dependent methyltransferases"/>
    <property type="match status" value="1"/>
</dbReference>
<sequence length="203" mass="21728">MACAEDLLPFTDGAFDLVVSLFGLQTVDDLPGALVQVRRVLAPDGLFMAALPGGASLWELKECLLRAELEQTAAAAQRVGPTIDLQQAAGLLQRAGFAMPVADLETVAVSYADPLALLSDIRRLGESNPILRARPLRRDVLATALQDYRARHAGPDGRIPVTLEVIHLMGWAPGPDQPQPKARGSARISLAEALHTLRRTSGK</sequence>
<proteinExistence type="predicted"/>
<dbReference type="KEGG" id="hgn:E6W36_06935"/>
<name>A0A4D7C975_9SPHN</name>
<gene>
    <name evidence="4" type="ORF">E6W36_06935</name>
</gene>
<dbReference type="RefSeq" id="WP_222874212.1">
    <property type="nucleotide sequence ID" value="NZ_CP039704.1"/>
</dbReference>
<evidence type="ECO:0000313" key="5">
    <source>
        <dbReference type="Proteomes" id="UP000298714"/>
    </source>
</evidence>
<dbReference type="InterPro" id="IPR013216">
    <property type="entry name" value="Methyltransf_11"/>
</dbReference>
<dbReference type="InterPro" id="IPR029063">
    <property type="entry name" value="SAM-dependent_MTases_sf"/>
</dbReference>
<feature type="domain" description="Methyltransferase type 11" evidence="3">
    <location>
        <begin position="4"/>
        <end position="48"/>
    </location>
</feature>
<dbReference type="PANTHER" id="PTHR13090">
    <property type="entry name" value="ARGININE-HYDROXYLASE NDUFAF5, MITOCHONDRIAL"/>
    <property type="match status" value="1"/>
</dbReference>
<dbReference type="GO" id="GO:0032259">
    <property type="term" value="P:methylation"/>
    <property type="evidence" value="ECO:0007669"/>
    <property type="project" value="UniProtKB-KW"/>
</dbReference>
<evidence type="ECO:0000313" key="4">
    <source>
        <dbReference type="EMBL" id="QCI79377.1"/>
    </source>
</evidence>
<dbReference type="Gene3D" id="3.40.50.150">
    <property type="entry name" value="Vaccinia Virus protein VP39"/>
    <property type="match status" value="1"/>
</dbReference>
<evidence type="ECO:0000256" key="1">
    <source>
        <dbReference type="ARBA" id="ARBA00022603"/>
    </source>
</evidence>
<organism evidence="4 5">
    <name type="scientific">Hankyongella ginsenosidimutans</name>
    <dbReference type="NCBI Taxonomy" id="1763828"/>
    <lineage>
        <taxon>Bacteria</taxon>
        <taxon>Pseudomonadati</taxon>
        <taxon>Pseudomonadota</taxon>
        <taxon>Alphaproteobacteria</taxon>
        <taxon>Sphingomonadales</taxon>
        <taxon>Sphingomonadaceae</taxon>
        <taxon>Hankyongella</taxon>
    </lineage>
</organism>
<accession>A0A4D7C975</accession>
<dbReference type="Pfam" id="PF08241">
    <property type="entry name" value="Methyltransf_11"/>
    <property type="match status" value="1"/>
</dbReference>
<keyword evidence="1 4" id="KW-0489">Methyltransferase</keyword>
<protein>
    <submittedName>
        <fullName evidence="4">Methyltransferase domain-containing protein</fullName>
    </submittedName>
</protein>
<evidence type="ECO:0000259" key="3">
    <source>
        <dbReference type="Pfam" id="PF08241"/>
    </source>
</evidence>
<dbReference type="InterPro" id="IPR050602">
    <property type="entry name" value="Malonyl-ACP_OMT"/>
</dbReference>
<dbReference type="EMBL" id="CP039704">
    <property type="protein sequence ID" value="QCI79377.1"/>
    <property type="molecule type" value="Genomic_DNA"/>
</dbReference>
<dbReference type="GO" id="GO:0008757">
    <property type="term" value="F:S-adenosylmethionine-dependent methyltransferase activity"/>
    <property type="evidence" value="ECO:0007669"/>
    <property type="project" value="InterPro"/>
</dbReference>
<keyword evidence="2 4" id="KW-0808">Transferase</keyword>
<evidence type="ECO:0000256" key="2">
    <source>
        <dbReference type="ARBA" id="ARBA00022679"/>
    </source>
</evidence>
<dbReference type="Proteomes" id="UP000298714">
    <property type="component" value="Chromosome"/>
</dbReference>